<feature type="domain" description="Amidohydrolase-related" evidence="2">
    <location>
        <begin position="71"/>
        <end position="349"/>
    </location>
</feature>
<comment type="caution">
    <text evidence="3">The sequence shown here is derived from an EMBL/GenBank/DDBJ whole genome shotgun (WGS) entry which is preliminary data.</text>
</comment>
<dbReference type="GO" id="GO:0019748">
    <property type="term" value="P:secondary metabolic process"/>
    <property type="evidence" value="ECO:0007669"/>
    <property type="project" value="TreeGrafter"/>
</dbReference>
<reference evidence="3 4" key="1">
    <citation type="submission" date="2019-06" db="EMBL/GenBank/DDBJ databases">
        <title>Amycolatopsis alkalitolerans sp. nov., isolated from Gastrodia elata Blume.</title>
        <authorList>
            <person name="Narsing Rao M.P."/>
            <person name="Li W.J."/>
        </authorList>
    </citation>
    <scope>NUCLEOTIDE SEQUENCE [LARGE SCALE GENOMIC DNA]</scope>
    <source>
        <strain evidence="3 4">SYSUP0005</strain>
    </source>
</reference>
<dbReference type="Proteomes" id="UP000305546">
    <property type="component" value="Unassembled WGS sequence"/>
</dbReference>
<dbReference type="InterPro" id="IPR032465">
    <property type="entry name" value="ACMSD"/>
</dbReference>
<organism evidence="3 4">
    <name type="scientific">Amycolatopsis alkalitolerans</name>
    <dbReference type="NCBI Taxonomy" id="2547244"/>
    <lineage>
        <taxon>Bacteria</taxon>
        <taxon>Bacillati</taxon>
        <taxon>Actinomycetota</taxon>
        <taxon>Actinomycetes</taxon>
        <taxon>Pseudonocardiales</taxon>
        <taxon>Pseudonocardiaceae</taxon>
        <taxon>Amycolatopsis</taxon>
    </lineage>
</organism>
<evidence type="ECO:0000313" key="3">
    <source>
        <dbReference type="EMBL" id="TNC26923.1"/>
    </source>
</evidence>
<dbReference type="EMBL" id="VDFW01000007">
    <property type="protein sequence ID" value="TNC26923.1"/>
    <property type="molecule type" value="Genomic_DNA"/>
</dbReference>
<dbReference type="Pfam" id="PF04909">
    <property type="entry name" value="Amidohydro_2"/>
    <property type="match status" value="1"/>
</dbReference>
<keyword evidence="4" id="KW-1185">Reference proteome</keyword>
<evidence type="ECO:0000313" key="4">
    <source>
        <dbReference type="Proteomes" id="UP000305546"/>
    </source>
</evidence>
<protein>
    <submittedName>
        <fullName evidence="3">Amidohydrolase</fullName>
    </submittedName>
</protein>
<dbReference type="PANTHER" id="PTHR21240">
    <property type="entry name" value="2-AMINO-3-CARBOXYLMUCONATE-6-SEMIALDEHYDE DECARBOXYLASE"/>
    <property type="match status" value="1"/>
</dbReference>
<dbReference type="InterPro" id="IPR032466">
    <property type="entry name" value="Metal_Hydrolase"/>
</dbReference>
<dbReference type="InterPro" id="IPR006680">
    <property type="entry name" value="Amidohydro-rel"/>
</dbReference>
<dbReference type="Gene3D" id="3.20.20.140">
    <property type="entry name" value="Metal-dependent hydrolases"/>
    <property type="match status" value="1"/>
</dbReference>
<dbReference type="RefSeq" id="WP_139096531.1">
    <property type="nucleotide sequence ID" value="NZ_VDFW01000007.1"/>
</dbReference>
<dbReference type="GO" id="GO:0016787">
    <property type="term" value="F:hydrolase activity"/>
    <property type="evidence" value="ECO:0007669"/>
    <property type="project" value="UniProtKB-KW"/>
</dbReference>
<dbReference type="OrthoDB" id="8673173at2"/>
<sequence>MTEPLTTGGQAGYLRIATEEAYAPPELIEAFVTALETTEDIGFSSLMGHYLTSDAERPRFVRDRLQDAGEKRLSEMDAAGIDHAVLALTSPGTQVLGDDEAREIAAITNDRIAEASRTYPSRFSGLAAVGFGDVPAAVKELERAVSSLGLKGLICNSHIRGHYLDEPRFFPILEAAESLGVPVYLHPNTPNNDMIKPLYEAGLDGAIFGFGVETAMHLLRMITAGVFDRFPRLKLVVGHLGEALPYWLYRLDYMHAGQVKAKRYEAIKPLELKISEYFRRNIWLTTSGMPWAPTIMYAREVVGADRVMYAMDYPYEYVPDEVRMQDALPLTPAELKQFYQDNAIEVFGLDEAALTGS</sequence>
<name>A0A5C4M7A4_9PSEU</name>
<gene>
    <name evidence="3" type="ORF">FG385_10840</name>
</gene>
<keyword evidence="3" id="KW-0378">Hydrolase</keyword>
<proteinExistence type="predicted"/>
<dbReference type="GO" id="GO:0005829">
    <property type="term" value="C:cytosol"/>
    <property type="evidence" value="ECO:0007669"/>
    <property type="project" value="TreeGrafter"/>
</dbReference>
<accession>A0A5C4M7A4</accession>
<evidence type="ECO:0000256" key="1">
    <source>
        <dbReference type="ARBA" id="ARBA00023239"/>
    </source>
</evidence>
<dbReference type="GO" id="GO:0016831">
    <property type="term" value="F:carboxy-lyase activity"/>
    <property type="evidence" value="ECO:0007669"/>
    <property type="project" value="InterPro"/>
</dbReference>
<dbReference type="PANTHER" id="PTHR21240:SF30">
    <property type="entry name" value="AMIDOHYDROLASE-RELATED DOMAIN-CONTAINING PROTEIN-RELATED"/>
    <property type="match status" value="1"/>
</dbReference>
<dbReference type="SUPFAM" id="SSF51556">
    <property type="entry name" value="Metallo-dependent hydrolases"/>
    <property type="match status" value="1"/>
</dbReference>
<dbReference type="AlphaFoldDB" id="A0A5C4M7A4"/>
<evidence type="ECO:0000259" key="2">
    <source>
        <dbReference type="Pfam" id="PF04909"/>
    </source>
</evidence>
<keyword evidence="1" id="KW-0456">Lyase</keyword>